<proteinExistence type="predicted"/>
<evidence type="ECO:0000313" key="2">
    <source>
        <dbReference type="Proteomes" id="UP000887540"/>
    </source>
</evidence>
<evidence type="ECO:0000259" key="1">
    <source>
        <dbReference type="Pfam" id="PF05699"/>
    </source>
</evidence>
<protein>
    <submittedName>
        <fullName evidence="3">HAT C-terminal dimerisation domain-containing protein</fullName>
    </submittedName>
</protein>
<dbReference type="AlphaFoldDB" id="A0A914CBY3"/>
<accession>A0A914CBY3</accession>
<feature type="domain" description="HAT C-terminal dimerisation" evidence="1">
    <location>
        <begin position="17"/>
        <end position="66"/>
    </location>
</feature>
<dbReference type="InterPro" id="IPR012337">
    <property type="entry name" value="RNaseH-like_sf"/>
</dbReference>
<dbReference type="SUPFAM" id="SSF53098">
    <property type="entry name" value="Ribonuclease H-like"/>
    <property type="match status" value="1"/>
</dbReference>
<dbReference type="Pfam" id="PF05699">
    <property type="entry name" value="Dimer_Tnp_hAT"/>
    <property type="match status" value="1"/>
</dbReference>
<dbReference type="WBParaSite" id="ACRNAN_Path_825.g3137.t1">
    <property type="protein sequence ID" value="ACRNAN_Path_825.g3137.t1"/>
    <property type="gene ID" value="ACRNAN_Path_825.g3137"/>
</dbReference>
<name>A0A914CBY3_9BILA</name>
<keyword evidence="2" id="KW-1185">Reference proteome</keyword>
<dbReference type="InterPro" id="IPR008906">
    <property type="entry name" value="HATC_C_dom"/>
</dbReference>
<evidence type="ECO:0000313" key="3">
    <source>
        <dbReference type="WBParaSite" id="ACRNAN_Path_825.g3137.t1"/>
    </source>
</evidence>
<dbReference type="GO" id="GO:0046983">
    <property type="term" value="F:protein dimerization activity"/>
    <property type="evidence" value="ECO:0007669"/>
    <property type="project" value="InterPro"/>
</dbReference>
<dbReference type="Proteomes" id="UP000887540">
    <property type="component" value="Unplaced"/>
</dbReference>
<reference evidence="3" key="1">
    <citation type="submission" date="2022-11" db="UniProtKB">
        <authorList>
            <consortium name="WormBaseParasite"/>
        </authorList>
    </citation>
    <scope>IDENTIFICATION</scope>
</reference>
<organism evidence="2 3">
    <name type="scientific">Acrobeloides nanus</name>
    <dbReference type="NCBI Taxonomy" id="290746"/>
    <lineage>
        <taxon>Eukaryota</taxon>
        <taxon>Metazoa</taxon>
        <taxon>Ecdysozoa</taxon>
        <taxon>Nematoda</taxon>
        <taxon>Chromadorea</taxon>
        <taxon>Rhabditida</taxon>
        <taxon>Tylenchina</taxon>
        <taxon>Cephalobomorpha</taxon>
        <taxon>Cephaloboidea</taxon>
        <taxon>Cephalobidae</taxon>
        <taxon>Acrobeloides</taxon>
    </lineage>
</organism>
<sequence length="98" mass="11211">MLSYTWWLGYFDDTALSRVFAALSVFSTTSAANKRDFSIRGNIHTKRRNRLAVETVTKIGFINHNLRILSNETPSMKRLEEAESDGEDCTVFDDAIFE</sequence>